<gene>
    <name evidence="2" type="ORF">GCM10009126_32720</name>
</gene>
<keyword evidence="1" id="KW-1133">Transmembrane helix</keyword>
<proteinExistence type="predicted"/>
<feature type="transmembrane region" description="Helical" evidence="1">
    <location>
        <begin position="76"/>
        <end position="97"/>
    </location>
</feature>
<keyword evidence="3" id="KW-1185">Reference proteome</keyword>
<evidence type="ECO:0000313" key="3">
    <source>
        <dbReference type="Proteomes" id="UP001500657"/>
    </source>
</evidence>
<evidence type="ECO:0000256" key="1">
    <source>
        <dbReference type="SAM" id="Phobius"/>
    </source>
</evidence>
<evidence type="ECO:0000313" key="2">
    <source>
        <dbReference type="EMBL" id="GAA0264449.1"/>
    </source>
</evidence>
<dbReference type="EMBL" id="BAAAFO010000006">
    <property type="protein sequence ID" value="GAA0264449.1"/>
    <property type="molecule type" value="Genomic_DNA"/>
</dbReference>
<keyword evidence="1" id="KW-0812">Transmembrane</keyword>
<feature type="transmembrane region" description="Helical" evidence="1">
    <location>
        <begin position="12"/>
        <end position="32"/>
    </location>
</feature>
<organism evidence="2 3">
    <name type="scientific">Rhodanobacter caeni</name>
    <dbReference type="NCBI Taxonomy" id="657654"/>
    <lineage>
        <taxon>Bacteria</taxon>
        <taxon>Pseudomonadati</taxon>
        <taxon>Pseudomonadota</taxon>
        <taxon>Gammaproteobacteria</taxon>
        <taxon>Lysobacterales</taxon>
        <taxon>Rhodanobacteraceae</taxon>
        <taxon>Rhodanobacter</taxon>
    </lineage>
</organism>
<dbReference type="Proteomes" id="UP001500657">
    <property type="component" value="Unassembled WGS sequence"/>
</dbReference>
<comment type="caution">
    <text evidence="2">The sequence shown here is derived from an EMBL/GenBank/DDBJ whole genome shotgun (WGS) entry which is preliminary data.</text>
</comment>
<keyword evidence="1" id="KW-0472">Membrane</keyword>
<sequence length="104" mass="11191">MSIGWTLLGTFGQLMLAVFLFMLVAFSGGGLVNGGHFRRAQVRVLDVSAMVLPGTCALSAAIVLFLHWQGAGATSYAWYALPLGATALYLIYFRILVHQSRGGR</sequence>
<dbReference type="RefSeq" id="WP_343883920.1">
    <property type="nucleotide sequence ID" value="NZ_BAAAFO010000006.1"/>
</dbReference>
<protein>
    <submittedName>
        <fullName evidence="2">Uncharacterized protein</fullName>
    </submittedName>
</protein>
<name>A0ABP3EL42_9GAMM</name>
<accession>A0ABP3EL42</accession>
<reference evidence="3" key="1">
    <citation type="journal article" date="2019" name="Int. J. Syst. Evol. Microbiol.">
        <title>The Global Catalogue of Microorganisms (GCM) 10K type strain sequencing project: providing services to taxonomists for standard genome sequencing and annotation.</title>
        <authorList>
            <consortium name="The Broad Institute Genomics Platform"/>
            <consortium name="The Broad Institute Genome Sequencing Center for Infectious Disease"/>
            <person name="Wu L."/>
            <person name="Ma J."/>
        </authorList>
    </citation>
    <scope>NUCLEOTIDE SEQUENCE [LARGE SCALE GENOMIC DNA]</scope>
    <source>
        <strain evidence="3">JCM 16242</strain>
    </source>
</reference>
<feature type="transmembrane region" description="Helical" evidence="1">
    <location>
        <begin position="44"/>
        <end position="70"/>
    </location>
</feature>